<dbReference type="Proteomes" id="UP000502917">
    <property type="component" value="Segment"/>
</dbReference>
<reference evidence="1 2" key="1">
    <citation type="submission" date="2010-12" db="EMBL/GenBank/DDBJ databases">
        <title>The Genome Sequence of Cyanophage P-SS1.</title>
        <authorList>
            <consortium name="The Broad Institute Genome Sequencing Platform"/>
            <person name="Henn M.R."/>
            <person name="Sullivan M.S."/>
            <person name="Osburne M.S."/>
            <person name="Levin J."/>
            <person name="Malboeuf C."/>
            <person name="Casali M."/>
            <person name="Russ C."/>
            <person name="Lennon N."/>
            <person name="Chapman S.B."/>
            <person name="Erlich R."/>
            <person name="Young S.K."/>
            <person name="Yandava C."/>
            <person name="Zeng Q."/>
            <person name="Alvarado L."/>
            <person name="Anderson S."/>
            <person name="Berlin A."/>
            <person name="Chen Z."/>
            <person name="Freedman E."/>
            <person name="Gellesch M."/>
            <person name="Goldberg J."/>
            <person name="Green L."/>
            <person name="Griggs A."/>
            <person name="Gujja S."/>
            <person name="Heilman E.R."/>
            <person name="Heiman D."/>
            <person name="Hollinger A."/>
            <person name="Howarth C."/>
            <person name="Larson L."/>
            <person name="Mehta T."/>
            <person name="Pearson M."/>
            <person name="Roberts A."/>
            <person name="Ryan E."/>
            <person name="Saif S."/>
            <person name="Shea T."/>
            <person name="Shenoy N."/>
            <person name="Sisk P."/>
            <person name="Stolte C."/>
            <person name="Sykes S."/>
            <person name="White J."/>
            <person name="Yu Q."/>
            <person name="Coleman M.L."/>
            <person name="Huang K.H."/>
            <person name="Weigele P.R."/>
            <person name="DeFrancesco A.S."/>
            <person name="Kern S.E."/>
            <person name="Thompson L.R."/>
            <person name="Fu R."/>
            <person name="Hombeck B."/>
            <person name="Chisholm S.W."/>
            <person name="Haas B."/>
            <person name="Nusbaum C."/>
            <person name="Birren B."/>
        </authorList>
    </citation>
    <scope>NUCLEOTIDE SEQUENCE [LARGE SCALE GENOMIC DNA]</scope>
    <source>
        <strain evidence="1 2">P-SS1</strain>
    </source>
</reference>
<organism evidence="1 2">
    <name type="scientific">Cyanophage P-SS1</name>
    <dbReference type="NCBI Taxonomy" id="889957"/>
    <lineage>
        <taxon>Viruses</taxon>
        <taxon>Duplodnaviria</taxon>
        <taxon>Heunggongvirae</taxon>
        <taxon>Uroviricota</taxon>
        <taxon>Caudoviricetes</taxon>
        <taxon>Pantevenvirales</taxon>
        <taxon>Kyanoviridae</taxon>
        <taxon>Ronodorvirus</taxon>
        <taxon>Ronodorvirus ssm4</taxon>
    </lineage>
</organism>
<evidence type="ECO:0000313" key="2">
    <source>
        <dbReference type="Proteomes" id="UP000502917"/>
    </source>
</evidence>
<proteinExistence type="predicted"/>
<name>M1NX01_9CAUD</name>
<dbReference type="EMBL" id="JF974306">
    <property type="protein sequence ID" value="AGF91421.1"/>
    <property type="molecule type" value="Genomic_DNA"/>
</dbReference>
<gene>
    <name evidence="1" type="ORF">CPYG_00126</name>
</gene>
<evidence type="ECO:0000313" key="1">
    <source>
        <dbReference type="EMBL" id="AGF91421.1"/>
    </source>
</evidence>
<sequence>MDSSKEASTTGSTMKNYHIYLEDKCLFKNLNEEEFELIWDKIYRSYFKEELTYTECIGDVCLEEASF</sequence>
<protein>
    <submittedName>
        <fullName evidence="1">Uncharacterized protein</fullName>
    </submittedName>
</protein>
<accession>M1NX01</accession>